<dbReference type="Proteomes" id="UP001055811">
    <property type="component" value="Linkage Group LG05"/>
</dbReference>
<keyword evidence="2" id="KW-1185">Reference proteome</keyword>
<dbReference type="EMBL" id="CM042013">
    <property type="protein sequence ID" value="KAI3736787.1"/>
    <property type="molecule type" value="Genomic_DNA"/>
</dbReference>
<evidence type="ECO:0000313" key="1">
    <source>
        <dbReference type="EMBL" id="KAI3736787.1"/>
    </source>
</evidence>
<organism evidence="1 2">
    <name type="scientific">Cichorium intybus</name>
    <name type="common">Chicory</name>
    <dbReference type="NCBI Taxonomy" id="13427"/>
    <lineage>
        <taxon>Eukaryota</taxon>
        <taxon>Viridiplantae</taxon>
        <taxon>Streptophyta</taxon>
        <taxon>Embryophyta</taxon>
        <taxon>Tracheophyta</taxon>
        <taxon>Spermatophyta</taxon>
        <taxon>Magnoliopsida</taxon>
        <taxon>eudicotyledons</taxon>
        <taxon>Gunneridae</taxon>
        <taxon>Pentapetalae</taxon>
        <taxon>asterids</taxon>
        <taxon>campanulids</taxon>
        <taxon>Asterales</taxon>
        <taxon>Asteraceae</taxon>
        <taxon>Cichorioideae</taxon>
        <taxon>Cichorieae</taxon>
        <taxon>Cichoriinae</taxon>
        <taxon>Cichorium</taxon>
    </lineage>
</organism>
<reference evidence="2" key="1">
    <citation type="journal article" date="2022" name="Mol. Ecol. Resour.">
        <title>The genomes of chicory, endive, great burdock and yacon provide insights into Asteraceae palaeo-polyploidization history and plant inulin production.</title>
        <authorList>
            <person name="Fan W."/>
            <person name="Wang S."/>
            <person name="Wang H."/>
            <person name="Wang A."/>
            <person name="Jiang F."/>
            <person name="Liu H."/>
            <person name="Zhao H."/>
            <person name="Xu D."/>
            <person name="Zhang Y."/>
        </authorList>
    </citation>
    <scope>NUCLEOTIDE SEQUENCE [LARGE SCALE GENOMIC DNA]</scope>
    <source>
        <strain evidence="2">cv. Punajuju</strain>
    </source>
</reference>
<comment type="caution">
    <text evidence="1">The sequence shown here is derived from an EMBL/GenBank/DDBJ whole genome shotgun (WGS) entry which is preliminary data.</text>
</comment>
<proteinExistence type="predicted"/>
<protein>
    <submittedName>
        <fullName evidence="1">Uncharacterized protein</fullName>
    </submittedName>
</protein>
<name>A0ACB9CR81_CICIN</name>
<evidence type="ECO:0000313" key="2">
    <source>
        <dbReference type="Proteomes" id="UP001055811"/>
    </source>
</evidence>
<reference evidence="1 2" key="2">
    <citation type="journal article" date="2022" name="Mol. Ecol. Resour.">
        <title>The genomes of chicory, endive, great burdock and yacon provide insights into Asteraceae paleo-polyploidization history and plant inulin production.</title>
        <authorList>
            <person name="Fan W."/>
            <person name="Wang S."/>
            <person name="Wang H."/>
            <person name="Wang A."/>
            <person name="Jiang F."/>
            <person name="Liu H."/>
            <person name="Zhao H."/>
            <person name="Xu D."/>
            <person name="Zhang Y."/>
        </authorList>
    </citation>
    <scope>NUCLEOTIDE SEQUENCE [LARGE SCALE GENOMIC DNA]</scope>
    <source>
        <strain evidence="2">cv. Punajuju</strain>
        <tissue evidence="1">Leaves</tissue>
    </source>
</reference>
<gene>
    <name evidence="1" type="ORF">L2E82_26774</name>
</gene>
<accession>A0ACB9CR81</accession>
<sequence length="523" mass="59338">MDVVDQEIIPYGNFNHALDYADQLEPGFRFCPTDSELIIYYLNAKIQSRNLPKLRFHEVNIYNHKPDELAEQYRSREKKWYFLTPRDRKYLKGNQPDRAVGNFGFWKTTQKLKPVYDAATGQMVGHKGSLAFYNKDETKTMWLMHEYTTNGPNLPFGSGENSKKLNEWVLCKMYKNKKESKETPTSHRVEQIPNNVYPDDSNGTRPRPKRKRVSKKRESKISSHTEHVQVQEVNRHLGSHVQIVAPVGIQRSVNESDMRRRLYASMGSAHTWSDHGVGYNNGGTVDKIRMNITPYPIPMQPMATFQDSSLIKPTPCYQNQCSSSKTSDAFQFSDGASSSASTEPPAVASQQLDDGAYATPTMQCFNSIQPMQRECHQNMFSSTACNSFQLSDGALNSSSVEPLDYGGYTPIMAQTPWNYHVLQHVQNSYQDAPSLFNVKDGWNQSMVVPQDDAGDLPQPDGHDTRLSAPDETECTLEFLERYLDSVDTLSQPDGHNTALSAPDETEWSLEALERFLDRVNTPT</sequence>